<proteinExistence type="predicted"/>
<dbReference type="Gene3D" id="3.90.180.10">
    <property type="entry name" value="Medium-chain alcohol dehydrogenases, catalytic domain"/>
    <property type="match status" value="1"/>
</dbReference>
<dbReference type="VEuPathDB" id="TriTrypDB:TvY486_1009400"/>
<dbReference type="InterPro" id="IPR011032">
    <property type="entry name" value="GroES-like_sf"/>
</dbReference>
<dbReference type="EC" id="1.6.5.5" evidence="3"/>
<evidence type="ECO:0000259" key="2">
    <source>
        <dbReference type="SMART" id="SM00829"/>
    </source>
</evidence>
<dbReference type="GO" id="GO:0003960">
    <property type="term" value="F:quinone reductase (NADPH) activity"/>
    <property type="evidence" value="ECO:0007669"/>
    <property type="project" value="UniProtKB-EC"/>
</dbReference>
<dbReference type="InterPro" id="IPR013149">
    <property type="entry name" value="ADH-like_C"/>
</dbReference>
<dbReference type="InterPro" id="IPR051397">
    <property type="entry name" value="Zn-ADH-like_protein"/>
</dbReference>
<accession>G0U7N7</accession>
<gene>
    <name evidence="3" type="ORF">TVY486_1009400</name>
</gene>
<dbReference type="PANTHER" id="PTHR43677:SF3">
    <property type="entry name" value="PROSTAGLANDIN REDUCTASE 3"/>
    <property type="match status" value="1"/>
</dbReference>
<dbReference type="Pfam" id="PF08240">
    <property type="entry name" value="ADH_N"/>
    <property type="match status" value="1"/>
</dbReference>
<dbReference type="InterPro" id="IPR002364">
    <property type="entry name" value="Quin_OxRdtase/zeta-crystal_CS"/>
</dbReference>
<dbReference type="SMART" id="SM00829">
    <property type="entry name" value="PKS_ER"/>
    <property type="match status" value="1"/>
</dbReference>
<dbReference type="Pfam" id="PF00107">
    <property type="entry name" value="ADH_zinc_N"/>
    <property type="match status" value="1"/>
</dbReference>
<dbReference type="Gene3D" id="3.40.50.720">
    <property type="entry name" value="NAD(P)-binding Rossmann-like Domain"/>
    <property type="match status" value="1"/>
</dbReference>
<dbReference type="FunFam" id="3.40.50.720:FF:000121">
    <property type="entry name" value="Prostaglandin reductase 2"/>
    <property type="match status" value="1"/>
</dbReference>
<dbReference type="GO" id="GO:0008270">
    <property type="term" value="F:zinc ion binding"/>
    <property type="evidence" value="ECO:0007669"/>
    <property type="project" value="InterPro"/>
</dbReference>
<evidence type="ECO:0000256" key="1">
    <source>
        <dbReference type="ARBA" id="ARBA00023002"/>
    </source>
</evidence>
<protein>
    <submittedName>
        <fullName evidence="3">Putative quinone oxidoreductase</fullName>
        <ecNumber evidence="3">1.6.5.5</ecNumber>
    </submittedName>
</protein>
<organism evidence="3">
    <name type="scientific">Trypanosoma vivax (strain Y486)</name>
    <dbReference type="NCBI Taxonomy" id="1055687"/>
    <lineage>
        <taxon>Eukaryota</taxon>
        <taxon>Discoba</taxon>
        <taxon>Euglenozoa</taxon>
        <taxon>Kinetoplastea</taxon>
        <taxon>Metakinetoplastina</taxon>
        <taxon>Trypanosomatida</taxon>
        <taxon>Trypanosomatidae</taxon>
        <taxon>Trypanosoma</taxon>
        <taxon>Duttonella</taxon>
    </lineage>
</organism>
<feature type="domain" description="Enoyl reductase (ER)" evidence="2">
    <location>
        <begin position="15"/>
        <end position="338"/>
    </location>
</feature>
<dbReference type="PROSITE" id="PS01162">
    <property type="entry name" value="QOR_ZETA_CRYSTAL"/>
    <property type="match status" value="1"/>
</dbReference>
<dbReference type="SUPFAM" id="SSF50129">
    <property type="entry name" value="GroES-like"/>
    <property type="match status" value="1"/>
</dbReference>
<dbReference type="GO" id="GO:0005739">
    <property type="term" value="C:mitochondrion"/>
    <property type="evidence" value="ECO:0007669"/>
    <property type="project" value="TreeGrafter"/>
</dbReference>
<name>G0U7N7_TRYVY</name>
<dbReference type="EMBL" id="HE573026">
    <property type="protein sequence ID" value="CCC51895.1"/>
    <property type="molecule type" value="Genomic_DNA"/>
</dbReference>
<evidence type="ECO:0000313" key="3">
    <source>
        <dbReference type="EMBL" id="CCC51895.1"/>
    </source>
</evidence>
<dbReference type="InterPro" id="IPR013154">
    <property type="entry name" value="ADH-like_N"/>
</dbReference>
<dbReference type="AlphaFoldDB" id="G0U7N7"/>
<keyword evidence="1 3" id="KW-0560">Oxidoreductase</keyword>
<dbReference type="PANTHER" id="PTHR43677">
    <property type="entry name" value="SHORT-CHAIN DEHYDROGENASE/REDUCTASE"/>
    <property type="match status" value="1"/>
</dbReference>
<dbReference type="InterPro" id="IPR036291">
    <property type="entry name" value="NAD(P)-bd_dom_sf"/>
</dbReference>
<dbReference type="OMA" id="MGCDRVI"/>
<dbReference type="InterPro" id="IPR020843">
    <property type="entry name" value="ER"/>
</dbReference>
<dbReference type="SUPFAM" id="SSF51735">
    <property type="entry name" value="NAD(P)-binding Rossmann-fold domains"/>
    <property type="match status" value="1"/>
</dbReference>
<sequence>MCSPISQYRKLVATSLSSNFRHATEIVSAAFPDKLKPTELLVKNYYVGINASDINFTAGRYKPDVQVPFDCGFEALGEIIAIGSNIKHFAVGNYVVTQSYGAFSEFQIVSSRSAKKVPSMKKEFLPLDLSGTTASIALAEVLKPVKGEVALVTAASGGTGHFAVQLLKKVYGCSVIGVTSSSLKKSFLNDIGCDDVIVEGSEPIGTALRRLSPTGVNISYESVGGRTLDAVVNNISLRGRILSVGSISGYSDGSSWRYAGVGEVPIHTRLLSKSATLHTFFLPHFIKHTNSHFSNMCQLYTQGIIKSFVDPKTFKGLESVSDAVDYMYQRKNVGKIVVEI</sequence>
<reference evidence="3" key="1">
    <citation type="journal article" date="2012" name="Proc. Natl. Acad. Sci. U.S.A.">
        <title>Antigenic diversity is generated by distinct evolutionary mechanisms in African trypanosome species.</title>
        <authorList>
            <person name="Jackson A.P."/>
            <person name="Berry A."/>
            <person name="Aslett M."/>
            <person name="Allison H.C."/>
            <person name="Burton P."/>
            <person name="Vavrova-Anderson J."/>
            <person name="Brown R."/>
            <person name="Browne H."/>
            <person name="Corton N."/>
            <person name="Hauser H."/>
            <person name="Gamble J."/>
            <person name="Gilderthorp R."/>
            <person name="Marcello L."/>
            <person name="McQuillan J."/>
            <person name="Otto T.D."/>
            <person name="Quail M.A."/>
            <person name="Sanders M.J."/>
            <person name="van Tonder A."/>
            <person name="Ginger M.L."/>
            <person name="Field M.C."/>
            <person name="Barry J.D."/>
            <person name="Hertz-Fowler C."/>
            <person name="Berriman M."/>
        </authorList>
    </citation>
    <scope>NUCLEOTIDE SEQUENCE</scope>
    <source>
        <strain evidence="3">Y486</strain>
    </source>
</reference>